<keyword evidence="2" id="KW-0133">Cell shape</keyword>
<evidence type="ECO:0000313" key="8">
    <source>
        <dbReference type="EMBL" id="ALB21610.1"/>
    </source>
</evidence>
<keyword evidence="6" id="KW-0998">Cell outer membrane</keyword>
<name>A0A1L6TGR2_PISSA</name>
<evidence type="ECO:0000256" key="7">
    <source>
        <dbReference type="ARBA" id="ARBA00023288"/>
    </source>
</evidence>
<keyword evidence="3" id="KW-0573">Peptidoglycan synthesis</keyword>
<keyword evidence="1" id="KW-0732">Signal</keyword>
<dbReference type="OrthoDB" id="6708821at2"/>
<dbReference type="InterPro" id="IPR011990">
    <property type="entry name" value="TPR-like_helical_dom_sf"/>
</dbReference>
<reference evidence="8 9" key="1">
    <citation type="journal article" date="2014" name="Genome Announc.">
        <title>Comparative Genome Analysis of Two Isolates of the Fish Pathogen Piscirickettsia salmonis from Different Hosts Reveals Major Differences in Virulence-Associated Secretion Systems.</title>
        <authorList>
            <person name="Bohle H."/>
            <person name="Henriquez P."/>
            <person name="Grothusen H."/>
            <person name="Navas E."/>
            <person name="Sandoval A."/>
            <person name="Bustamante F."/>
            <person name="Bustos P."/>
            <person name="Mancilla M."/>
        </authorList>
    </citation>
    <scope>NUCLEOTIDE SEQUENCE [LARGE SCALE GENOMIC DNA]</scope>
    <source>
        <strain evidence="9">B1-32597</strain>
    </source>
</reference>
<sequence length="596" mass="67587">MNVTPLRSTLTFIAITILSISLLSLFISNYSHAQSPAHSSSAELLSSATHLIEKKRYKQAHALFELINPQQLPTETRITYLLQKTELGLANHRPKQALTTLATLSPQRLSPLDKRQYYELKAHAYSQLNNIFETIKTRTSLGHWLTQADAIRRNQAMIWNDVNQLSKAALRSLNPNIPGDPTSAWMALALIYKTHEQQPKQLQKQLKQWQKAFPQTLSINALPYEIQSALSKQFWHIDKIALLLPNTGPYKNAANSIKQGILTAYYQSIGTRPTLTFYDTNHGKDAYPAYQQALKDGANMIIGPITKSAVQALQHKNIPVPTLALNKPATHPDMPYPRNLYYFSLSPLYEAEQAADRAWQEGYHNAITLTPNSPYGKRIAHAFKVRWQTLGGQIKNSMAFSSPQAIHYGLSRLLKVKQSQARYKKLSNLLNNPIEFHPRPRKDVDFLFFAAHNQEIMQIKPLLRFYFAEQLPVISLSTSYDGNNITNSDLDGIKIMTTPWSLSNNNKLQHQLAYASKIWNTPLRNNTFFALGLDTYDLALHINQIQHHPNYILNGMTGTLSLSQHNIIRPDLTWITYKNGKVQTLVQPGTLSSRAH</sequence>
<keyword evidence="7 8" id="KW-0449">Lipoprotein</keyword>
<dbReference type="SUPFAM" id="SSF53822">
    <property type="entry name" value="Periplasmic binding protein-like I"/>
    <property type="match status" value="1"/>
</dbReference>
<gene>
    <name evidence="8" type="primary">lppC</name>
    <name evidence="8" type="ORF">KU39_426</name>
</gene>
<organism evidence="8 9">
    <name type="scientific">Piscirickettsia salmonis</name>
    <dbReference type="NCBI Taxonomy" id="1238"/>
    <lineage>
        <taxon>Bacteria</taxon>
        <taxon>Pseudomonadati</taxon>
        <taxon>Pseudomonadota</taxon>
        <taxon>Gammaproteobacteria</taxon>
        <taxon>Thiotrichales</taxon>
        <taxon>Piscirickettsiaceae</taxon>
        <taxon>Piscirickettsia</taxon>
    </lineage>
</organism>
<dbReference type="InterPro" id="IPR028082">
    <property type="entry name" value="Peripla_BP_I"/>
</dbReference>
<dbReference type="PANTHER" id="PTHR38038:SF1">
    <property type="entry name" value="PENICILLIN-BINDING PROTEIN ACTIVATOR LPOA"/>
    <property type="match status" value="1"/>
</dbReference>
<dbReference type="GO" id="GO:0031241">
    <property type="term" value="C:periplasmic side of cell outer membrane"/>
    <property type="evidence" value="ECO:0007669"/>
    <property type="project" value="TreeGrafter"/>
</dbReference>
<dbReference type="EMBL" id="CP012508">
    <property type="protein sequence ID" value="ALB21610.1"/>
    <property type="molecule type" value="Genomic_DNA"/>
</dbReference>
<dbReference type="CDD" id="cd06339">
    <property type="entry name" value="PBP1_YraM_LppC_lipoprotein-like"/>
    <property type="match status" value="1"/>
</dbReference>
<evidence type="ECO:0000256" key="4">
    <source>
        <dbReference type="ARBA" id="ARBA00023136"/>
    </source>
</evidence>
<protein>
    <submittedName>
        <fullName evidence="8">Lipoprotein LppC</fullName>
    </submittedName>
</protein>
<dbReference type="PANTHER" id="PTHR38038">
    <property type="entry name" value="PENICILLIN-BINDING PROTEIN ACTIVATOR LPOA"/>
    <property type="match status" value="1"/>
</dbReference>
<dbReference type="GO" id="GO:0030234">
    <property type="term" value="F:enzyme regulator activity"/>
    <property type="evidence" value="ECO:0007669"/>
    <property type="project" value="TreeGrafter"/>
</dbReference>
<dbReference type="GO" id="GO:0008360">
    <property type="term" value="P:regulation of cell shape"/>
    <property type="evidence" value="ECO:0007669"/>
    <property type="project" value="UniProtKB-KW"/>
</dbReference>
<dbReference type="Proteomes" id="UP000029558">
    <property type="component" value="Chromosome"/>
</dbReference>
<dbReference type="AlphaFoldDB" id="A0A1L6TGR2"/>
<dbReference type="Gene3D" id="3.40.50.2300">
    <property type="match status" value="2"/>
</dbReference>
<evidence type="ECO:0000256" key="5">
    <source>
        <dbReference type="ARBA" id="ARBA00023139"/>
    </source>
</evidence>
<accession>A0A1L6TGR2</accession>
<evidence type="ECO:0000256" key="1">
    <source>
        <dbReference type="ARBA" id="ARBA00022729"/>
    </source>
</evidence>
<dbReference type="Gene3D" id="1.25.40.650">
    <property type="match status" value="1"/>
</dbReference>
<dbReference type="RefSeq" id="WP_017378354.1">
    <property type="nucleotide sequence ID" value="NZ_CP012508.1"/>
</dbReference>
<proteinExistence type="predicted"/>
<evidence type="ECO:0000313" key="9">
    <source>
        <dbReference type="Proteomes" id="UP000029558"/>
    </source>
</evidence>
<evidence type="ECO:0000256" key="2">
    <source>
        <dbReference type="ARBA" id="ARBA00022960"/>
    </source>
</evidence>
<dbReference type="Gene3D" id="1.25.40.10">
    <property type="entry name" value="Tetratricopeptide repeat domain"/>
    <property type="match status" value="1"/>
</dbReference>
<evidence type="ECO:0000256" key="3">
    <source>
        <dbReference type="ARBA" id="ARBA00022984"/>
    </source>
</evidence>
<dbReference type="Pfam" id="PF04348">
    <property type="entry name" value="LppC"/>
    <property type="match status" value="1"/>
</dbReference>
<evidence type="ECO:0000256" key="6">
    <source>
        <dbReference type="ARBA" id="ARBA00023237"/>
    </source>
</evidence>
<keyword evidence="4" id="KW-0472">Membrane</keyword>
<dbReference type="GO" id="GO:0009252">
    <property type="term" value="P:peptidoglycan biosynthetic process"/>
    <property type="evidence" value="ECO:0007669"/>
    <property type="project" value="UniProtKB-KW"/>
</dbReference>
<keyword evidence="5" id="KW-0564">Palmitate</keyword>
<dbReference type="InterPro" id="IPR007443">
    <property type="entry name" value="LpoA"/>
</dbReference>